<dbReference type="EMBL" id="CP000613">
    <property type="protein sequence ID" value="ACI99093.1"/>
    <property type="molecule type" value="Genomic_DNA"/>
</dbReference>
<evidence type="ECO:0000313" key="12">
    <source>
        <dbReference type="EMBL" id="ACI99093.1"/>
    </source>
</evidence>
<dbReference type="InterPro" id="IPR007730">
    <property type="entry name" value="SPOR-like_dom"/>
</dbReference>
<keyword evidence="12" id="KW-0121">Carboxypeptidase</keyword>
<evidence type="ECO:0000256" key="4">
    <source>
        <dbReference type="ARBA" id="ARBA00022960"/>
    </source>
</evidence>
<evidence type="ECO:0000256" key="3">
    <source>
        <dbReference type="ARBA" id="ARBA00022801"/>
    </source>
</evidence>
<dbReference type="Gene3D" id="3.40.710.10">
    <property type="entry name" value="DD-peptidase/beta-lactamase superfamily"/>
    <property type="match status" value="1"/>
</dbReference>
<dbReference type="GO" id="GO:0009002">
    <property type="term" value="F:serine-type D-Ala-D-Ala carboxypeptidase activity"/>
    <property type="evidence" value="ECO:0007669"/>
    <property type="project" value="InterPro"/>
</dbReference>
<feature type="active site" evidence="7">
    <location>
        <position position="147"/>
    </location>
</feature>
<dbReference type="KEGG" id="rce:RC1_1695"/>
<dbReference type="GO" id="GO:0006508">
    <property type="term" value="P:proteolysis"/>
    <property type="evidence" value="ECO:0007669"/>
    <property type="project" value="InterPro"/>
</dbReference>
<dbReference type="PANTHER" id="PTHR21581">
    <property type="entry name" value="D-ALANYL-D-ALANINE CARBOXYPEPTIDASE"/>
    <property type="match status" value="1"/>
</dbReference>
<evidence type="ECO:0000256" key="2">
    <source>
        <dbReference type="ARBA" id="ARBA00022729"/>
    </source>
</evidence>
<keyword evidence="5" id="KW-0573">Peptidoglycan synthesis</keyword>
<evidence type="ECO:0000256" key="7">
    <source>
        <dbReference type="PIRSR" id="PIRSR618044-1"/>
    </source>
</evidence>
<keyword evidence="6" id="KW-0961">Cell wall biogenesis/degradation</keyword>
<evidence type="ECO:0000256" key="6">
    <source>
        <dbReference type="ARBA" id="ARBA00023316"/>
    </source>
</evidence>
<keyword evidence="4" id="KW-0133">Cell shape</keyword>
<dbReference type="InterPro" id="IPR012338">
    <property type="entry name" value="Beta-lactam/transpept-like"/>
</dbReference>
<keyword evidence="2" id="KW-0732">Signal</keyword>
<dbReference type="Pfam" id="PF00768">
    <property type="entry name" value="Peptidase_S11"/>
    <property type="match status" value="1"/>
</dbReference>
<keyword evidence="13" id="KW-1185">Reference proteome</keyword>
<protein>
    <submittedName>
        <fullName evidence="12">D-alanyl-D-alanine carboxypeptidase</fullName>
    </submittedName>
</protein>
<dbReference type="PANTHER" id="PTHR21581:SF6">
    <property type="entry name" value="TRAFFICKING PROTEIN PARTICLE COMPLEX SUBUNIT 12"/>
    <property type="match status" value="1"/>
</dbReference>
<dbReference type="GO" id="GO:0071555">
    <property type="term" value="P:cell wall organization"/>
    <property type="evidence" value="ECO:0007669"/>
    <property type="project" value="UniProtKB-KW"/>
</dbReference>
<feature type="region of interest" description="Disordered" evidence="10">
    <location>
        <begin position="309"/>
        <end position="336"/>
    </location>
</feature>
<evidence type="ECO:0000256" key="5">
    <source>
        <dbReference type="ARBA" id="ARBA00022984"/>
    </source>
</evidence>
<dbReference type="GO" id="GO:0008360">
    <property type="term" value="P:regulation of cell shape"/>
    <property type="evidence" value="ECO:0007669"/>
    <property type="project" value="UniProtKB-KW"/>
</dbReference>
<feature type="active site" description="Proton acceptor" evidence="7">
    <location>
        <position position="90"/>
    </location>
</feature>
<evidence type="ECO:0000256" key="1">
    <source>
        <dbReference type="ARBA" id="ARBA00007164"/>
    </source>
</evidence>
<evidence type="ECO:0000256" key="10">
    <source>
        <dbReference type="SAM" id="MobiDB-lite"/>
    </source>
</evidence>
<dbReference type="HOGENOM" id="CLU_027070_1_1_5"/>
<comment type="similarity">
    <text evidence="1 9">Belongs to the peptidase S11 family.</text>
</comment>
<organism evidence="12 13">
    <name type="scientific">Rhodospirillum centenum (strain ATCC 51521 / SW)</name>
    <dbReference type="NCBI Taxonomy" id="414684"/>
    <lineage>
        <taxon>Bacteria</taxon>
        <taxon>Pseudomonadati</taxon>
        <taxon>Pseudomonadota</taxon>
        <taxon>Alphaproteobacteria</taxon>
        <taxon>Rhodospirillales</taxon>
        <taxon>Rhodospirillaceae</taxon>
        <taxon>Rhodospirillum</taxon>
    </lineage>
</organism>
<dbReference type="Pfam" id="PF05036">
    <property type="entry name" value="SPOR"/>
    <property type="match status" value="1"/>
</dbReference>
<evidence type="ECO:0000256" key="8">
    <source>
        <dbReference type="PIRSR" id="PIRSR618044-2"/>
    </source>
</evidence>
<proteinExistence type="inferred from homology"/>
<dbReference type="PROSITE" id="PS51724">
    <property type="entry name" value="SPOR"/>
    <property type="match status" value="1"/>
</dbReference>
<dbReference type="Proteomes" id="UP000001591">
    <property type="component" value="Chromosome"/>
</dbReference>
<name>B6INJ6_RHOCS</name>
<evidence type="ECO:0000259" key="11">
    <source>
        <dbReference type="PROSITE" id="PS51724"/>
    </source>
</evidence>
<dbReference type="PRINTS" id="PR00725">
    <property type="entry name" value="DADACBPTASE1"/>
</dbReference>
<gene>
    <name evidence="12" type="primary">dacA</name>
    <name evidence="12" type="ordered locus">RC1_1695</name>
</gene>
<feature type="domain" description="SPOR" evidence="11">
    <location>
        <begin position="371"/>
        <end position="457"/>
    </location>
</feature>
<feature type="active site" description="Acyl-ester intermediate" evidence="7">
    <location>
        <position position="87"/>
    </location>
</feature>
<dbReference type="InterPro" id="IPR018044">
    <property type="entry name" value="Peptidase_S11"/>
</dbReference>
<dbReference type="AlphaFoldDB" id="B6INJ6"/>
<dbReference type="GO" id="GO:0009252">
    <property type="term" value="P:peptidoglycan biosynthetic process"/>
    <property type="evidence" value="ECO:0007669"/>
    <property type="project" value="UniProtKB-KW"/>
</dbReference>
<dbReference type="Gene3D" id="3.30.70.1070">
    <property type="entry name" value="Sporulation related repeat"/>
    <property type="match status" value="1"/>
</dbReference>
<keyword evidence="3" id="KW-0378">Hydrolase</keyword>
<dbReference type="InterPro" id="IPR036680">
    <property type="entry name" value="SPOR-like_sf"/>
</dbReference>
<evidence type="ECO:0000313" key="13">
    <source>
        <dbReference type="Proteomes" id="UP000001591"/>
    </source>
</evidence>
<dbReference type="InterPro" id="IPR001967">
    <property type="entry name" value="Peptidase_S11_N"/>
</dbReference>
<feature type="binding site" evidence="8">
    <location>
        <position position="249"/>
    </location>
    <ligand>
        <name>substrate</name>
    </ligand>
</feature>
<dbReference type="STRING" id="414684.RC1_1695"/>
<dbReference type="SUPFAM" id="SSF56601">
    <property type="entry name" value="beta-lactamase/transpeptidase-like"/>
    <property type="match status" value="1"/>
</dbReference>
<accession>B6INJ6</accession>
<reference evidence="12 13" key="1">
    <citation type="journal article" date="2010" name="BMC Genomics">
        <title>Metabolic flexibility revealed in the genome of the cyst-forming alpha-1 proteobacterium Rhodospirillum centenum.</title>
        <authorList>
            <person name="Lu Y.K."/>
            <person name="Marden J."/>
            <person name="Han M."/>
            <person name="Swingley W.D."/>
            <person name="Mastrian S.D."/>
            <person name="Chowdhury S.R."/>
            <person name="Hao J."/>
            <person name="Helmy T."/>
            <person name="Kim S."/>
            <person name="Kurdoglu A.A."/>
            <person name="Matthies H.J."/>
            <person name="Rollo D."/>
            <person name="Stothard P."/>
            <person name="Blankenship R.E."/>
            <person name="Bauer C.E."/>
            <person name="Touchman J.W."/>
        </authorList>
    </citation>
    <scope>NUCLEOTIDE SEQUENCE [LARGE SCALE GENOMIC DNA]</scope>
    <source>
        <strain evidence="13">ATCC 51521 / SW</strain>
    </source>
</reference>
<dbReference type="GO" id="GO:0042834">
    <property type="term" value="F:peptidoglycan binding"/>
    <property type="evidence" value="ECO:0007669"/>
    <property type="project" value="InterPro"/>
</dbReference>
<sequence>MLRIYPDRQRLGAASARGHSIVTTTSENRPLAATVRLGRLFLLLPLLALLLAAPGTALAKYASIVIDAETGEILHAASADTRNFPASMTKMMTLYMTFDALDARKLTLDQRLKVSSRAAGMAPSKLGLKPGETIRTEDCILSLVTKSANDCAVVLAEAIGGTETEFARMMTDRARALGMRRTTFRNASGLPNAGQLSTARDMARLAQALIQDHAKYYPYFSTRQFTYKGVTHGNHNRLMARYRGMDGLKTGFIRASGFNLAASAVRDGRRLIGVVFGGETAVWRDNHMADLLDKAFEGRATPMLVASAERVQAPGKASRRTPASPTPGRKPDESGSVVTAMANAAEAVARSAGDLQLVSSAIAAPAAPAAKKAPGGWGIQVGAFNDRSASQRAVANATQRAPALLDRAIPHVMEVSTGKGSLYRARLMGLDEKTARRACAQLAKAGQGCLTVPPQQGL</sequence>
<keyword evidence="12" id="KW-0645">Protease</keyword>
<dbReference type="eggNOG" id="COG1686">
    <property type="taxonomic scope" value="Bacteria"/>
</dbReference>
<evidence type="ECO:0000256" key="9">
    <source>
        <dbReference type="RuleBase" id="RU004016"/>
    </source>
</evidence>